<reference evidence="2" key="1">
    <citation type="submission" date="2016-10" db="EMBL/GenBank/DDBJ databases">
        <authorList>
            <person name="Varghese N."/>
            <person name="Submissions S."/>
        </authorList>
    </citation>
    <scope>NUCLEOTIDE SEQUENCE [LARGE SCALE GENOMIC DNA]</scope>
    <source>
        <strain evidence="2">DSM 16858</strain>
    </source>
</reference>
<keyword evidence="2" id="KW-1185">Reference proteome</keyword>
<dbReference type="RefSeq" id="WP_143076193.1">
    <property type="nucleotide sequence ID" value="NZ_FOIJ01000018.1"/>
</dbReference>
<proteinExistence type="predicted"/>
<sequence length="305" mass="32299">MRYFIALLIICSTGCATTKTVAEERSGYAYIPVDPIPANETSVPCAAPNRLLGVIESLPDSAVRTLVQQVDGKGNFSFGIGEVKEKGSAFQVTVDFINSTTVLTQFYIKKTAELYGNKEHKRDPINPWRETKGIYTIGSELYEVYRADSKVRPSDLSGFYLINIPVYVGLGIRVKSTGSTLDSNVDISGLAKIGLQAEAKAISGSLVAQTLGISGKAVTSALPLHSDLNLTTTTDAVGAAGSIKAQLFSEDAVVSPRVVGFYLPLPADVALVNAVVSALSDGSAAPLVWSRSCVPQAQRGPVLLN</sequence>
<protein>
    <submittedName>
        <fullName evidence="1">Uncharacterized protein</fullName>
    </submittedName>
</protein>
<evidence type="ECO:0000313" key="2">
    <source>
        <dbReference type="Proteomes" id="UP000199181"/>
    </source>
</evidence>
<dbReference type="Proteomes" id="UP000199181">
    <property type="component" value="Unassembled WGS sequence"/>
</dbReference>
<accession>A0A1I0L3E6</accession>
<gene>
    <name evidence="1" type="ORF">SAMN05443639_1182</name>
</gene>
<name>A0A1I0L3E6_9BACT</name>
<dbReference type="EMBL" id="FOIJ01000018">
    <property type="protein sequence ID" value="SEU33961.1"/>
    <property type="molecule type" value="Genomic_DNA"/>
</dbReference>
<organism evidence="1 2">
    <name type="scientific">Stigmatella erecta</name>
    <dbReference type="NCBI Taxonomy" id="83460"/>
    <lineage>
        <taxon>Bacteria</taxon>
        <taxon>Pseudomonadati</taxon>
        <taxon>Myxococcota</taxon>
        <taxon>Myxococcia</taxon>
        <taxon>Myxococcales</taxon>
        <taxon>Cystobacterineae</taxon>
        <taxon>Archangiaceae</taxon>
        <taxon>Stigmatella</taxon>
    </lineage>
</organism>
<evidence type="ECO:0000313" key="1">
    <source>
        <dbReference type="EMBL" id="SEU33961.1"/>
    </source>
</evidence>
<dbReference type="AlphaFoldDB" id="A0A1I0L3E6"/>